<proteinExistence type="predicted"/>
<dbReference type="PANTHER" id="PTHR11008">
    <property type="entry name" value="PROTEIN TAKEOUT-LIKE PROTEIN"/>
    <property type="match status" value="1"/>
</dbReference>
<dbReference type="PANTHER" id="PTHR11008:SF9">
    <property type="entry name" value="PROTEIN TAKEOUT-LIKE PROTEIN"/>
    <property type="match status" value="1"/>
</dbReference>
<sequence>MKINVIQGGMIAMMAIQIVFSEQDHVPTILGEIENVANSATNLFTGIVQRQKELIHRMTDTASNYITNAVEKPKNFIINATRITTGYIDSAASKSMEFPIRRVLEKFRNRMPYGIPELGIPPLDPFELDEVDIIIENPEIGNVSITVQDLQLHNLSTFIINKAKLSLIGPTIAANITVPRIYVEGFYNISGDLSEKFQLHGYGPFKGNIHDFQLFINTILGYSRGVYLKTFDLDFTLRFIDINLKNLMDDQELNDIMNKVVQELTPKVLDIVKPDILPDIQNYLSAKINETIHHLTMKDIINVLMGYNEIREFTYLPFWEW</sequence>
<dbReference type="InterPro" id="IPR010562">
    <property type="entry name" value="Haemolymph_juvenile_hormone-bd"/>
</dbReference>
<dbReference type="AlphaFoldDB" id="A0A2A3ED64"/>
<organism evidence="1 2">
    <name type="scientific">Apis cerana cerana</name>
    <name type="common">Oriental honeybee</name>
    <dbReference type="NCBI Taxonomy" id="94128"/>
    <lineage>
        <taxon>Eukaryota</taxon>
        <taxon>Metazoa</taxon>
        <taxon>Ecdysozoa</taxon>
        <taxon>Arthropoda</taxon>
        <taxon>Hexapoda</taxon>
        <taxon>Insecta</taxon>
        <taxon>Pterygota</taxon>
        <taxon>Neoptera</taxon>
        <taxon>Endopterygota</taxon>
        <taxon>Hymenoptera</taxon>
        <taxon>Apocrita</taxon>
        <taxon>Aculeata</taxon>
        <taxon>Apoidea</taxon>
        <taxon>Anthophila</taxon>
        <taxon>Apidae</taxon>
        <taxon>Apis</taxon>
    </lineage>
</organism>
<keyword evidence="2" id="KW-1185">Reference proteome</keyword>
<name>A0A2A3ED64_APICC</name>
<dbReference type="SMART" id="SM00700">
    <property type="entry name" value="JHBP"/>
    <property type="match status" value="1"/>
</dbReference>
<dbReference type="EMBL" id="KZ288280">
    <property type="protein sequence ID" value="PBC29658.1"/>
    <property type="molecule type" value="Genomic_DNA"/>
</dbReference>
<dbReference type="Proteomes" id="UP000242457">
    <property type="component" value="Unassembled WGS sequence"/>
</dbReference>
<dbReference type="Pfam" id="PF06585">
    <property type="entry name" value="JHBP"/>
    <property type="match status" value="1"/>
</dbReference>
<dbReference type="Gene3D" id="3.15.10.30">
    <property type="entry name" value="Haemolymph juvenile hormone binding protein"/>
    <property type="match status" value="1"/>
</dbReference>
<evidence type="ECO:0000313" key="1">
    <source>
        <dbReference type="EMBL" id="PBC29658.1"/>
    </source>
</evidence>
<reference evidence="1 2" key="1">
    <citation type="submission" date="2014-07" db="EMBL/GenBank/DDBJ databases">
        <title>Genomic and transcriptomic analysis on Apis cerana provide comprehensive insights into honey bee biology.</title>
        <authorList>
            <person name="Diao Q."/>
            <person name="Sun L."/>
            <person name="Zheng H."/>
            <person name="Zheng H."/>
            <person name="Xu S."/>
            <person name="Wang S."/>
            <person name="Zeng Z."/>
            <person name="Hu F."/>
            <person name="Su S."/>
            <person name="Wu J."/>
        </authorList>
    </citation>
    <scope>NUCLEOTIDE SEQUENCE [LARGE SCALE GENOMIC DNA]</scope>
    <source>
        <tissue evidence="1">Pupae without intestine</tissue>
    </source>
</reference>
<evidence type="ECO:0000313" key="2">
    <source>
        <dbReference type="Proteomes" id="UP000242457"/>
    </source>
</evidence>
<dbReference type="InterPro" id="IPR038606">
    <property type="entry name" value="To_sf"/>
</dbReference>
<protein>
    <submittedName>
        <fullName evidence="1">Uncharacterized protein</fullName>
    </submittedName>
</protein>
<accession>A0A2A3ED64</accession>
<dbReference type="OrthoDB" id="6380971at2759"/>
<gene>
    <name evidence="1" type="ORF">APICC_09341</name>
</gene>